<dbReference type="EMBL" id="JAMYPJ010000048">
    <property type="protein sequence ID" value="MER8936423.1"/>
    <property type="molecule type" value="Genomic_DNA"/>
</dbReference>
<proteinExistence type="predicted"/>
<sequence length="74" mass="7685">MRAMARSSTSGANVPSSGNVAQQEDAKSHVLAAIGELVDEGKAEWSRGESGEIELRLVSGEVFVLGEVAVTRVG</sequence>
<comment type="caution">
    <text evidence="2">The sequence shown here is derived from an EMBL/GenBank/DDBJ whole genome shotgun (WGS) entry which is preliminary data.</text>
</comment>
<evidence type="ECO:0000313" key="3">
    <source>
        <dbReference type="Proteomes" id="UP001464387"/>
    </source>
</evidence>
<dbReference type="Proteomes" id="UP001464387">
    <property type="component" value="Unassembled WGS sequence"/>
</dbReference>
<accession>A0ABV1YMN8</accession>
<feature type="region of interest" description="Disordered" evidence="1">
    <location>
        <begin position="1"/>
        <end position="25"/>
    </location>
</feature>
<evidence type="ECO:0000256" key="1">
    <source>
        <dbReference type="SAM" id="MobiDB-lite"/>
    </source>
</evidence>
<name>A0ABV1YMN8_9HYPH</name>
<reference evidence="2 3" key="1">
    <citation type="journal article" date="2024" name="Proc. Natl. Acad. Sci. U.S.A.">
        <title>The evolutionary genomics of adaptation to stress in wild rhizobium bacteria.</title>
        <authorList>
            <person name="Kehlet-Delgado H."/>
            <person name="Montoya A.P."/>
            <person name="Jensen K.T."/>
            <person name="Wendlandt C.E."/>
            <person name="Dexheimer C."/>
            <person name="Roberts M."/>
            <person name="Torres Martinez L."/>
            <person name="Friesen M.L."/>
            <person name="Griffitts J.S."/>
            <person name="Porter S.S."/>
        </authorList>
    </citation>
    <scope>NUCLEOTIDE SEQUENCE [LARGE SCALE GENOMIC DNA]</scope>
    <source>
        <strain evidence="2 3">M0729</strain>
    </source>
</reference>
<protein>
    <submittedName>
        <fullName evidence="2">Uncharacterized protein</fullName>
    </submittedName>
</protein>
<keyword evidence="3" id="KW-1185">Reference proteome</keyword>
<dbReference type="RefSeq" id="WP_287272876.1">
    <property type="nucleotide sequence ID" value="NZ_JAMYMY010000052.1"/>
</dbReference>
<gene>
    <name evidence="2" type="ORF">NKI33_26115</name>
</gene>
<evidence type="ECO:0000313" key="2">
    <source>
        <dbReference type="EMBL" id="MER8936423.1"/>
    </source>
</evidence>
<feature type="compositionally biased region" description="Polar residues" evidence="1">
    <location>
        <begin position="1"/>
        <end position="22"/>
    </location>
</feature>
<organism evidence="2 3">
    <name type="scientific">Mesorhizobium opportunistum</name>
    <dbReference type="NCBI Taxonomy" id="593909"/>
    <lineage>
        <taxon>Bacteria</taxon>
        <taxon>Pseudomonadati</taxon>
        <taxon>Pseudomonadota</taxon>
        <taxon>Alphaproteobacteria</taxon>
        <taxon>Hyphomicrobiales</taxon>
        <taxon>Phyllobacteriaceae</taxon>
        <taxon>Mesorhizobium</taxon>
    </lineage>
</organism>